<keyword evidence="4" id="KW-0496">Mitochondrion</keyword>
<evidence type="ECO:0000256" key="5">
    <source>
        <dbReference type="ARBA" id="ARBA00023274"/>
    </source>
</evidence>
<evidence type="ECO:0000256" key="1">
    <source>
        <dbReference type="ARBA" id="ARBA00004173"/>
    </source>
</evidence>
<dbReference type="PANTHER" id="PTHR13477:SF0">
    <property type="entry name" value="LARGE RIBOSOMAL SUBUNIT PROTEIN ML49"/>
    <property type="match status" value="1"/>
</dbReference>
<evidence type="ECO:0000256" key="4">
    <source>
        <dbReference type="ARBA" id="ARBA00023128"/>
    </source>
</evidence>
<keyword evidence="5" id="KW-0687">Ribonucleoprotein</keyword>
<comment type="subcellular location">
    <subcellularLocation>
        <location evidence="1">Mitochondrion</location>
    </subcellularLocation>
</comment>
<dbReference type="OrthoDB" id="19439at2759"/>
<evidence type="ECO:0000256" key="3">
    <source>
        <dbReference type="ARBA" id="ARBA00022980"/>
    </source>
</evidence>
<dbReference type="EMBL" id="LT598480">
    <property type="protein sequence ID" value="SCV04041.1"/>
    <property type="molecule type" value="Genomic_DNA"/>
</dbReference>
<protein>
    <recommendedName>
        <fullName evidence="6">Large ribosomal subunit protein mL49</fullName>
    </recommendedName>
</protein>
<dbReference type="InterPro" id="IPR007740">
    <property type="entry name" value="Ribosomal_mL49"/>
</dbReference>
<keyword evidence="3" id="KW-0689">Ribosomal protein</keyword>
<dbReference type="PANTHER" id="PTHR13477">
    <property type="entry name" value="MITOCHONDRIAL 39S RIBOSOMAL PROTEIN L49"/>
    <property type="match status" value="1"/>
</dbReference>
<evidence type="ECO:0000313" key="7">
    <source>
        <dbReference type="EMBL" id="SCV04041.1"/>
    </source>
</evidence>
<dbReference type="GO" id="GO:0005762">
    <property type="term" value="C:mitochondrial large ribosomal subunit"/>
    <property type="evidence" value="ECO:0007669"/>
    <property type="project" value="TreeGrafter"/>
</dbReference>
<dbReference type="GO" id="GO:0003735">
    <property type="term" value="F:structural constituent of ribosome"/>
    <property type="evidence" value="ECO:0007669"/>
    <property type="project" value="InterPro"/>
</dbReference>
<proteinExistence type="inferred from homology"/>
<gene>
    <name evidence="7" type="ORF">LAME_0H15280G</name>
</gene>
<dbReference type="Gene3D" id="3.30.780.10">
    <property type="entry name" value="SUI1-like domain"/>
    <property type="match status" value="1"/>
</dbReference>
<dbReference type="Proteomes" id="UP000191144">
    <property type="component" value="Chromosome H"/>
</dbReference>
<evidence type="ECO:0000256" key="2">
    <source>
        <dbReference type="ARBA" id="ARBA00005677"/>
    </source>
</evidence>
<dbReference type="AlphaFoldDB" id="A0A1G4KHK0"/>
<dbReference type="GO" id="GO:0006412">
    <property type="term" value="P:translation"/>
    <property type="evidence" value="ECO:0007669"/>
    <property type="project" value="InterPro"/>
</dbReference>
<evidence type="ECO:0000256" key="6">
    <source>
        <dbReference type="ARBA" id="ARBA00035191"/>
    </source>
</evidence>
<organism evidence="7 8">
    <name type="scientific">Lachancea meyersii CBS 8951</name>
    <dbReference type="NCBI Taxonomy" id="1266667"/>
    <lineage>
        <taxon>Eukaryota</taxon>
        <taxon>Fungi</taxon>
        <taxon>Dikarya</taxon>
        <taxon>Ascomycota</taxon>
        <taxon>Saccharomycotina</taxon>
        <taxon>Saccharomycetes</taxon>
        <taxon>Saccharomycetales</taxon>
        <taxon>Saccharomycetaceae</taxon>
        <taxon>Lachancea</taxon>
    </lineage>
</organism>
<dbReference type="Pfam" id="PF05046">
    <property type="entry name" value="Img2"/>
    <property type="match status" value="1"/>
</dbReference>
<reference evidence="8" key="1">
    <citation type="submission" date="2016-03" db="EMBL/GenBank/DDBJ databases">
        <authorList>
            <person name="Devillers Hugo."/>
        </authorList>
    </citation>
    <scope>NUCLEOTIDE SEQUENCE [LARGE SCALE GENOMIC DNA]</scope>
</reference>
<sequence length="174" mass="19661">MLSRIGFRSVNRTLPFSSSSLFSRNFSRVGTLKTEANKEGVKTAQDNQLENNLTQQELKDLSSVLEEPSFSIFPSLNDVKPKELVGFQAFGVKSYFVDRSATGNLPVYSDVKRGGKIVTEIRRIRGDPVQLRNDLQDKLKHIPKNRFKVLMESKKVVIDGDVVRQVKQVLSTVF</sequence>
<evidence type="ECO:0000313" key="8">
    <source>
        <dbReference type="Proteomes" id="UP000191144"/>
    </source>
</evidence>
<keyword evidence="8" id="KW-1185">Reference proteome</keyword>
<comment type="similarity">
    <text evidence="2">Belongs to the mitochondrion-specific ribosomal protein mL49 family.</text>
</comment>
<accession>A0A1G4KHK0</accession>
<name>A0A1G4KHK0_9SACH</name>